<dbReference type="AlphaFoldDB" id="A0A4R3KPA4"/>
<dbReference type="Proteomes" id="UP000295807">
    <property type="component" value="Unassembled WGS sequence"/>
</dbReference>
<dbReference type="RefSeq" id="WP_132129509.1">
    <property type="nucleotide sequence ID" value="NZ_CP042432.1"/>
</dbReference>
<dbReference type="OrthoDB" id="825489at2"/>
<sequence length="127" mass="14486">MRSFISIILALYLLSAGLMPNMGFCDLARIPDLVEHYLEHQADPDGMNLAEFITFHYAEENKEPADDHSLPFKEHNCCPTGHTLTVLIQPVMVEFRLAVPVRQLYSPYQAHLPSRFSASIWQPPQFS</sequence>
<keyword evidence="2" id="KW-1185">Reference proteome</keyword>
<reference evidence="1 2" key="1">
    <citation type="submission" date="2019-03" db="EMBL/GenBank/DDBJ databases">
        <title>Genomic Encyclopedia of Type Strains, Phase IV (KMG-IV): sequencing the most valuable type-strain genomes for metagenomic binning, comparative biology and taxonomic classification.</title>
        <authorList>
            <person name="Goeker M."/>
        </authorList>
    </citation>
    <scope>NUCLEOTIDE SEQUENCE [LARGE SCALE GENOMIC DNA]</scope>
    <source>
        <strain evidence="1 2">DSM 21100</strain>
    </source>
</reference>
<protein>
    <submittedName>
        <fullName evidence="1">Uncharacterized protein</fullName>
    </submittedName>
</protein>
<organism evidence="1 2">
    <name type="scientific">Anseongella ginsenosidimutans</name>
    <dbReference type="NCBI Taxonomy" id="496056"/>
    <lineage>
        <taxon>Bacteria</taxon>
        <taxon>Pseudomonadati</taxon>
        <taxon>Bacteroidota</taxon>
        <taxon>Sphingobacteriia</taxon>
        <taxon>Sphingobacteriales</taxon>
        <taxon>Sphingobacteriaceae</taxon>
        <taxon>Anseongella</taxon>
    </lineage>
</organism>
<name>A0A4R3KPA4_9SPHI</name>
<proteinExistence type="predicted"/>
<comment type="caution">
    <text evidence="1">The sequence shown here is derived from an EMBL/GenBank/DDBJ whole genome shotgun (WGS) entry which is preliminary data.</text>
</comment>
<gene>
    <name evidence="1" type="ORF">EDD80_10725</name>
</gene>
<evidence type="ECO:0000313" key="1">
    <source>
        <dbReference type="EMBL" id="TCS86492.1"/>
    </source>
</evidence>
<dbReference type="EMBL" id="SMAD01000007">
    <property type="protein sequence ID" value="TCS86492.1"/>
    <property type="molecule type" value="Genomic_DNA"/>
</dbReference>
<evidence type="ECO:0000313" key="2">
    <source>
        <dbReference type="Proteomes" id="UP000295807"/>
    </source>
</evidence>
<accession>A0A4R3KPA4</accession>